<evidence type="ECO:0000313" key="3">
    <source>
        <dbReference type="Proteomes" id="UP000265864"/>
    </source>
</evidence>
<dbReference type="EMBL" id="CP032482">
    <property type="protein sequence ID" value="AYD44767.1"/>
    <property type="molecule type" value="Genomic_DNA"/>
</dbReference>
<dbReference type="InterPro" id="IPR018877">
    <property type="entry name" value="Phage_P22_Orf201_C"/>
</dbReference>
<evidence type="ECO:0000259" key="1">
    <source>
        <dbReference type="Pfam" id="PF10549"/>
    </source>
</evidence>
<dbReference type="GeneID" id="82551925"/>
<dbReference type="NCBIfam" id="TIGR02681">
    <property type="entry name" value="phage_pRha"/>
    <property type="match status" value="1"/>
</dbReference>
<evidence type="ECO:0000313" key="2">
    <source>
        <dbReference type="EMBL" id="AYD44767.1"/>
    </source>
</evidence>
<dbReference type="RefSeq" id="WP_120011379.1">
    <property type="nucleotide sequence ID" value="NZ_CP032482.1"/>
</dbReference>
<gene>
    <name evidence="2" type="ORF">DXZ79_14340</name>
</gene>
<dbReference type="Pfam" id="PF09669">
    <property type="entry name" value="Phage_pRha"/>
    <property type="match status" value="1"/>
</dbReference>
<feature type="domain" description="Bacteriophage P22 Orf201 C-terminal" evidence="1">
    <location>
        <begin position="123"/>
        <end position="175"/>
    </location>
</feature>
<dbReference type="Pfam" id="PF10549">
    <property type="entry name" value="ORF11CD3"/>
    <property type="match status" value="1"/>
</dbReference>
<accession>A0A8D4N4G6</accession>
<proteinExistence type="predicted"/>
<protein>
    <submittedName>
        <fullName evidence="2">Rha family transcriptional regulator</fullName>
    </submittedName>
</protein>
<reference evidence="2 3" key="1">
    <citation type="submission" date="2018-09" db="EMBL/GenBank/DDBJ databases">
        <title>Yersinia kristensenii subsp. rochesterensis subsp. nov., Isolated from Human Feces.</title>
        <authorList>
            <person name="Cunningham S.A."/>
            <person name="Jeraldo P."/>
            <person name="Patel R."/>
        </authorList>
    </citation>
    <scope>NUCLEOTIDE SEQUENCE [LARGE SCALE GENOMIC DNA]</scope>
    <source>
        <strain evidence="2 3">ATCC BAA-2637</strain>
    </source>
</reference>
<organism evidence="2 3">
    <name type="scientific">Yersinia rochesterensis</name>
    <dbReference type="NCBI Taxonomy" id="1604335"/>
    <lineage>
        <taxon>Bacteria</taxon>
        <taxon>Pseudomonadati</taxon>
        <taxon>Pseudomonadota</taxon>
        <taxon>Gammaproteobacteria</taxon>
        <taxon>Enterobacterales</taxon>
        <taxon>Yersiniaceae</taxon>
        <taxon>Yersinia</taxon>
    </lineage>
</organism>
<sequence length="187" mass="21315">MNYPTVVNGFDFRELVFLSGTESSTDTFKVAKVFGKGHKDVMRKTRNVIKACSAEFAGRNFTLCHENNELQNGKPQPFYRMTRNGWTMLVFSFTGTAAFAFKEAYIAAFDWMADMIAQGMHNLEAERNAVMLEYMKEKDVASMSGRLLNRWGRVKKPSLLAQIERIEQRGQITIPGLPFNTDLPPRN</sequence>
<dbReference type="InterPro" id="IPR014054">
    <property type="entry name" value="Phage_regulatory_Rha"/>
</dbReference>
<dbReference type="Proteomes" id="UP000265864">
    <property type="component" value="Chromosome"/>
</dbReference>
<dbReference type="AlphaFoldDB" id="A0A8D4N4G6"/>
<name>A0A8D4N4G6_9GAMM</name>